<dbReference type="EMBL" id="CP089983">
    <property type="protein sequence ID" value="WXB07614.1"/>
    <property type="molecule type" value="Genomic_DNA"/>
</dbReference>
<name>A0ABZ2L9K5_9BACT</name>
<evidence type="ECO:0000313" key="2">
    <source>
        <dbReference type="EMBL" id="WXB07614.1"/>
    </source>
</evidence>
<reference evidence="2" key="1">
    <citation type="submission" date="2021-12" db="EMBL/GenBank/DDBJ databases">
        <title>Discovery of the Pendulisporaceae a myxobacterial family with distinct sporulation behavior and unique specialized metabolism.</title>
        <authorList>
            <person name="Garcia R."/>
            <person name="Popoff A."/>
            <person name="Bader C.D."/>
            <person name="Loehr J."/>
            <person name="Walesch S."/>
            <person name="Walt C."/>
            <person name="Boldt J."/>
            <person name="Bunk B."/>
            <person name="Haeckl F.J.F.P.J."/>
            <person name="Gunesch A.P."/>
            <person name="Birkelbach J."/>
            <person name="Nuebel U."/>
            <person name="Pietschmann T."/>
            <person name="Bach T."/>
            <person name="Mueller R."/>
        </authorList>
    </citation>
    <scope>NUCLEOTIDE SEQUENCE</scope>
    <source>
        <strain evidence="2">MSr11367</strain>
    </source>
</reference>
<accession>A0ABZ2L9K5</accession>
<dbReference type="Gene3D" id="2.40.160.10">
    <property type="entry name" value="Porin"/>
    <property type="match status" value="1"/>
</dbReference>
<dbReference type="SUPFAM" id="SSF56935">
    <property type="entry name" value="Porins"/>
    <property type="match status" value="1"/>
</dbReference>
<proteinExistence type="predicted"/>
<organism evidence="2 3">
    <name type="scientific">Pendulispora rubella</name>
    <dbReference type="NCBI Taxonomy" id="2741070"/>
    <lineage>
        <taxon>Bacteria</taxon>
        <taxon>Pseudomonadati</taxon>
        <taxon>Myxococcota</taxon>
        <taxon>Myxococcia</taxon>
        <taxon>Myxococcales</taxon>
        <taxon>Sorangiineae</taxon>
        <taxon>Pendulisporaceae</taxon>
        <taxon>Pendulispora</taxon>
    </lineage>
</organism>
<keyword evidence="3" id="KW-1185">Reference proteome</keyword>
<evidence type="ECO:0000256" key="1">
    <source>
        <dbReference type="SAM" id="SignalP"/>
    </source>
</evidence>
<feature type="chain" id="PRO_5047078613" description="Porin" evidence="1">
    <location>
        <begin position="26"/>
        <end position="446"/>
    </location>
</feature>
<dbReference type="InterPro" id="IPR023614">
    <property type="entry name" value="Porin_dom_sf"/>
</dbReference>
<feature type="signal peptide" evidence="1">
    <location>
        <begin position="1"/>
        <end position="25"/>
    </location>
</feature>
<evidence type="ECO:0008006" key="4">
    <source>
        <dbReference type="Google" id="ProtNLM"/>
    </source>
</evidence>
<keyword evidence="1" id="KW-0732">Signal</keyword>
<gene>
    <name evidence="2" type="ORF">LVJ94_10265</name>
</gene>
<dbReference type="RefSeq" id="WP_394837278.1">
    <property type="nucleotide sequence ID" value="NZ_CP089929.1"/>
</dbReference>
<evidence type="ECO:0000313" key="3">
    <source>
        <dbReference type="Proteomes" id="UP001374803"/>
    </source>
</evidence>
<dbReference type="InterPro" id="IPR018247">
    <property type="entry name" value="EF_Hand_1_Ca_BS"/>
</dbReference>
<dbReference type="Proteomes" id="UP001374803">
    <property type="component" value="Chromosome"/>
</dbReference>
<dbReference type="PROSITE" id="PS00018">
    <property type="entry name" value="EF_HAND_1"/>
    <property type="match status" value="1"/>
</dbReference>
<protein>
    <recommendedName>
        <fullName evidence="4">Porin</fullName>
    </recommendedName>
</protein>
<sequence>MSGRFAVALGVGLSVSLAMPLLAQAQQIPPIDWSAVRISGYVHADWVVFRQSSQDEVNPSTREPLNEDRFVIPSARLRANVDHGLVTGMLEIDANTQRGGQVRPIDAEVTLRWPARAPRAGEAYFQATLGLFRTPFGFDTQEVAQRRPFLGRSLFSEALFPGAYDLGLALRGGYRFFNYSLGILNGDPIGERAFPGRDPNQSKDLVFRIGVESNRASHFRIEAGFSGLTGAGLHVGTPPTKDVFVWRDVNEDGTVDPTEIQVIAGTAATPSERFSRFALGADLRASADVPWLGELSVRGEIVRAKNLDRGLWTADPVAAGRDLREVGYYVDVLQEVTPYGIVGVRYDRYDPDADASGPSGVRLVARDISASTWSVMAAVRYKPVAVGRSKDGALLAATDIGLPRVFYAARCIVQYDHRTNALGRDASGAPTTLADDSLTLRGEVSF</sequence>